<evidence type="ECO:0000256" key="4">
    <source>
        <dbReference type="ARBA" id="ARBA00023004"/>
    </source>
</evidence>
<dbReference type="GO" id="GO:0005524">
    <property type="term" value="F:ATP binding"/>
    <property type="evidence" value="ECO:0007669"/>
    <property type="project" value="UniProtKB-KW"/>
</dbReference>
<dbReference type="Gene3D" id="3.40.50.300">
    <property type="entry name" value="P-loop containing nucleotide triphosphate hydrolases"/>
    <property type="match status" value="1"/>
</dbReference>
<dbReference type="InterPro" id="IPR002744">
    <property type="entry name" value="MIP18-like"/>
</dbReference>
<keyword evidence="9" id="KW-1185">Reference proteome</keyword>
<dbReference type="InterPro" id="IPR033756">
    <property type="entry name" value="YlxH/NBP35"/>
</dbReference>
<evidence type="ECO:0000256" key="2">
    <source>
        <dbReference type="ARBA" id="ARBA00022741"/>
    </source>
</evidence>
<keyword evidence="4 6" id="KW-0408">Iron</keyword>
<accession>A0ABV9FVL8</accession>
<keyword evidence="6" id="KW-0378">Hydrolase</keyword>
<comment type="subunit">
    <text evidence="6">Homodimer.</text>
</comment>
<reference evidence="9" key="1">
    <citation type="journal article" date="2019" name="Int. J. Syst. Evol. Microbiol.">
        <title>The Global Catalogue of Microorganisms (GCM) 10K type strain sequencing project: providing services to taxonomists for standard genome sequencing and annotation.</title>
        <authorList>
            <consortium name="The Broad Institute Genomics Platform"/>
            <consortium name="The Broad Institute Genome Sequencing Center for Infectious Disease"/>
            <person name="Wu L."/>
            <person name="Ma J."/>
        </authorList>
    </citation>
    <scope>NUCLEOTIDE SEQUENCE [LARGE SCALE GENOMIC DNA]</scope>
    <source>
        <strain evidence="9">CCUG 54520</strain>
    </source>
</reference>
<dbReference type="InterPro" id="IPR027417">
    <property type="entry name" value="P-loop_NTPase"/>
</dbReference>
<dbReference type="CDD" id="cd02037">
    <property type="entry name" value="Mrp_NBP35"/>
    <property type="match status" value="1"/>
</dbReference>
<keyword evidence="1 6" id="KW-0479">Metal-binding</keyword>
<dbReference type="InterPro" id="IPR034904">
    <property type="entry name" value="FSCA_dom_sf"/>
</dbReference>
<protein>
    <recommendedName>
        <fullName evidence="6">Iron-sulfur cluster carrier protein</fullName>
    </recommendedName>
</protein>
<dbReference type="PANTHER" id="PTHR42961:SF2">
    <property type="entry name" value="IRON-SULFUR PROTEIN NUBPL"/>
    <property type="match status" value="1"/>
</dbReference>
<keyword evidence="5 6" id="KW-0411">Iron-sulfur</keyword>
<dbReference type="SUPFAM" id="SSF52540">
    <property type="entry name" value="P-loop containing nucleoside triphosphate hydrolases"/>
    <property type="match status" value="1"/>
</dbReference>
<evidence type="ECO:0000313" key="8">
    <source>
        <dbReference type="EMBL" id="MFC4605657.1"/>
    </source>
</evidence>
<dbReference type="Pfam" id="PF10609">
    <property type="entry name" value="ParA"/>
    <property type="match status" value="1"/>
</dbReference>
<name>A0ABV9FVL8_9NOCA</name>
<keyword evidence="2 6" id="KW-0547">Nucleotide-binding</keyword>
<sequence>MPAVTESDVRSALAKVLDPEIRKPITELGMVKSVVIADDASVDIIVLLTTASCPMRTEIVDRVTTAVADVAGIGAIRVELDVMDDEQRTTLRKSLRGDSAEPVIPFAQPGSLTRVYAVASGKGGVGKSSVTVNLAAAMAAKGLSVGVLDADIYGHSVPRMLGTDAKPTQVERMIMPPQAHDVKLISIAQFTQGNTPVVWRGPMLHRALQQFLADVFWGDLDILLLDLPPGTGDVAISVAQLIPGAEILVVTTPQQAAAEVAERAGAIALQTRQRIAGVIENMSWMDLPDGTRMDVFGSGGGQAVADRLTKAVGAKVSLLGQIPLEQAVREGGDEGTPIVLSAPDSPAGTALREIAEKLSVRSRGLAGMSLGIDTTRHL</sequence>
<dbReference type="Pfam" id="PF01883">
    <property type="entry name" value="FeS_assembly_P"/>
    <property type="match status" value="1"/>
</dbReference>
<dbReference type="EMBL" id="JBHSFO010000012">
    <property type="protein sequence ID" value="MFC4605657.1"/>
    <property type="molecule type" value="Genomic_DNA"/>
</dbReference>
<evidence type="ECO:0000256" key="5">
    <source>
        <dbReference type="ARBA" id="ARBA00023014"/>
    </source>
</evidence>
<keyword evidence="3 6" id="KW-0067">ATP-binding</keyword>
<gene>
    <name evidence="8" type="ORF">ACFO6S_18305</name>
</gene>
<dbReference type="HAMAP" id="MF_02040">
    <property type="entry name" value="Mrp_NBP35"/>
    <property type="match status" value="1"/>
</dbReference>
<dbReference type="InterPro" id="IPR019591">
    <property type="entry name" value="Mrp/NBP35_ATP-bd"/>
</dbReference>
<comment type="function">
    <text evidence="6">Binds and transfers iron-sulfur (Fe-S) clusters to target apoproteins. Can hydrolyze ATP.</text>
</comment>
<proteinExistence type="inferred from homology"/>
<evidence type="ECO:0000256" key="3">
    <source>
        <dbReference type="ARBA" id="ARBA00022840"/>
    </source>
</evidence>
<dbReference type="Gene3D" id="3.30.300.130">
    <property type="entry name" value="Fe-S cluster assembly (FSCA)"/>
    <property type="match status" value="1"/>
</dbReference>
<comment type="similarity">
    <text evidence="6">Belongs to the Mrp/NBP35 ATP-binding proteins family.</text>
</comment>
<evidence type="ECO:0000313" key="9">
    <source>
        <dbReference type="Proteomes" id="UP001595914"/>
    </source>
</evidence>
<evidence type="ECO:0000256" key="6">
    <source>
        <dbReference type="HAMAP-Rule" id="MF_02040"/>
    </source>
</evidence>
<dbReference type="SUPFAM" id="SSF117916">
    <property type="entry name" value="Fe-S cluster assembly (FSCA) domain-like"/>
    <property type="match status" value="1"/>
</dbReference>
<dbReference type="Proteomes" id="UP001595914">
    <property type="component" value="Unassembled WGS sequence"/>
</dbReference>
<organism evidence="8 9">
    <name type="scientific">Rhodococcus kronopolitis</name>
    <dbReference type="NCBI Taxonomy" id="1460226"/>
    <lineage>
        <taxon>Bacteria</taxon>
        <taxon>Bacillati</taxon>
        <taxon>Actinomycetota</taxon>
        <taxon>Actinomycetes</taxon>
        <taxon>Mycobacteriales</taxon>
        <taxon>Nocardiaceae</taxon>
        <taxon>Rhodococcus</taxon>
    </lineage>
</organism>
<dbReference type="RefSeq" id="WP_378419385.1">
    <property type="nucleotide sequence ID" value="NZ_JBHSFO010000012.1"/>
</dbReference>
<feature type="domain" description="MIP18 family-like" evidence="7">
    <location>
        <begin position="7"/>
        <end position="78"/>
    </location>
</feature>
<evidence type="ECO:0000256" key="1">
    <source>
        <dbReference type="ARBA" id="ARBA00022723"/>
    </source>
</evidence>
<feature type="binding site" evidence="6">
    <location>
        <begin position="121"/>
        <end position="128"/>
    </location>
    <ligand>
        <name>ATP</name>
        <dbReference type="ChEBI" id="CHEBI:30616"/>
    </ligand>
</feature>
<dbReference type="PANTHER" id="PTHR42961">
    <property type="entry name" value="IRON-SULFUR PROTEIN NUBPL"/>
    <property type="match status" value="1"/>
</dbReference>
<comment type="caution">
    <text evidence="8">The sequence shown here is derived from an EMBL/GenBank/DDBJ whole genome shotgun (WGS) entry which is preliminary data.</text>
</comment>
<dbReference type="InterPro" id="IPR044304">
    <property type="entry name" value="NUBPL-like"/>
</dbReference>
<evidence type="ECO:0000259" key="7">
    <source>
        <dbReference type="Pfam" id="PF01883"/>
    </source>
</evidence>